<dbReference type="Gene3D" id="1.10.3210.10">
    <property type="entry name" value="Hypothetical protein af1432"/>
    <property type="match status" value="1"/>
</dbReference>
<dbReference type="Gene3D" id="3.40.50.2300">
    <property type="match status" value="1"/>
</dbReference>
<keyword evidence="1" id="KW-0597">Phosphoprotein</keyword>
<dbReference type="PANTHER" id="PTHR45228:SF5">
    <property type="entry name" value="CYCLIC DI-GMP PHOSPHODIESTERASE VC_1348-RELATED"/>
    <property type="match status" value="1"/>
</dbReference>
<dbReference type="InterPro" id="IPR001789">
    <property type="entry name" value="Sig_transdc_resp-reg_receiver"/>
</dbReference>
<protein>
    <submittedName>
        <fullName evidence="4">Two-component system response regulator</fullName>
    </submittedName>
</protein>
<evidence type="ECO:0000259" key="2">
    <source>
        <dbReference type="PROSITE" id="PS50110"/>
    </source>
</evidence>
<organism evidence="4 5">
    <name type="scientific">Rhodoferax aquaticus</name>
    <dbReference type="NCBI Taxonomy" id="2527691"/>
    <lineage>
        <taxon>Bacteria</taxon>
        <taxon>Pseudomonadati</taxon>
        <taxon>Pseudomonadota</taxon>
        <taxon>Betaproteobacteria</taxon>
        <taxon>Burkholderiales</taxon>
        <taxon>Comamonadaceae</taxon>
        <taxon>Rhodoferax</taxon>
    </lineage>
</organism>
<dbReference type="InterPro" id="IPR003607">
    <property type="entry name" value="HD/PDEase_dom"/>
</dbReference>
<dbReference type="EMBL" id="CP036282">
    <property type="protein sequence ID" value="QDL55187.1"/>
    <property type="molecule type" value="Genomic_DNA"/>
</dbReference>
<reference evidence="5" key="1">
    <citation type="submission" date="2019-02" db="EMBL/GenBank/DDBJ databases">
        <title>Complete genome sequence of Rhodoferax sp. Gr-4.</title>
        <authorList>
            <person name="Jin L."/>
        </authorList>
    </citation>
    <scope>NUCLEOTIDE SEQUENCE [LARGE SCALE GENOMIC DNA]</scope>
    <source>
        <strain evidence="5">Gr-4</strain>
    </source>
</reference>
<dbReference type="Pfam" id="PF13487">
    <property type="entry name" value="HD_5"/>
    <property type="match status" value="1"/>
</dbReference>
<evidence type="ECO:0000259" key="3">
    <source>
        <dbReference type="PROSITE" id="PS51832"/>
    </source>
</evidence>
<proteinExistence type="predicted"/>
<dbReference type="GO" id="GO:0000160">
    <property type="term" value="P:phosphorelay signal transduction system"/>
    <property type="evidence" value="ECO:0007669"/>
    <property type="project" value="InterPro"/>
</dbReference>
<evidence type="ECO:0000256" key="1">
    <source>
        <dbReference type="PROSITE-ProRule" id="PRU00169"/>
    </source>
</evidence>
<dbReference type="PANTHER" id="PTHR45228">
    <property type="entry name" value="CYCLIC DI-GMP PHOSPHODIESTERASE TM_0186-RELATED"/>
    <property type="match status" value="1"/>
</dbReference>
<dbReference type="InterPro" id="IPR011006">
    <property type="entry name" value="CheY-like_superfamily"/>
</dbReference>
<evidence type="ECO:0000313" key="4">
    <source>
        <dbReference type="EMBL" id="QDL55187.1"/>
    </source>
</evidence>
<name>A0A515ERA0_9BURK</name>
<evidence type="ECO:0000313" key="5">
    <source>
        <dbReference type="Proteomes" id="UP000317365"/>
    </source>
</evidence>
<gene>
    <name evidence="4" type="ORF">EXZ61_13995</name>
</gene>
<keyword evidence="5" id="KW-1185">Reference proteome</keyword>
<dbReference type="CDD" id="cd00077">
    <property type="entry name" value="HDc"/>
    <property type="match status" value="1"/>
</dbReference>
<dbReference type="SMART" id="SM00448">
    <property type="entry name" value="REC"/>
    <property type="match status" value="1"/>
</dbReference>
<sequence>MGGTLAHNNPLDFTDKATVLVVDDSTENLALMSSLLKGTYRLKVANSGDKALVYAKLDPQPDVILLDVMMPGMSGYEVIKKLKADPATRAIPVIFLTAMASAEDERRGLEMGAADYITKPISPATMLARVRTQLENKVVADFLRDQNLFLEAQVQRRSGELSAIQDVTILAMASLAETRDSDTGNHIRRTQHYVKQLALKLSTHPRFGYFLTPETIEMLYKSAPLHDIGKVGIPDRILLKPGRFTPDEFEIMKTHTTLGRDAIAAAERQLGMEVDFLRFAKEIAYGHQEKWDGSGYPLGLAGDAIPISARLMAVADVYDALISRRVYKEGMPHEKAVAIIQEGRGSHFDPDMVDAFMDLQETFQAIAQRYGDSDDDLTAKVTQMARLQDLGAA</sequence>
<dbReference type="PROSITE" id="PS50110">
    <property type="entry name" value="RESPONSE_REGULATORY"/>
    <property type="match status" value="1"/>
</dbReference>
<dbReference type="InterPro" id="IPR037522">
    <property type="entry name" value="HD_GYP_dom"/>
</dbReference>
<dbReference type="PROSITE" id="PS51832">
    <property type="entry name" value="HD_GYP"/>
    <property type="match status" value="1"/>
</dbReference>
<dbReference type="AlphaFoldDB" id="A0A515ERA0"/>
<dbReference type="Proteomes" id="UP000317365">
    <property type="component" value="Chromosome"/>
</dbReference>
<dbReference type="SUPFAM" id="SSF52172">
    <property type="entry name" value="CheY-like"/>
    <property type="match status" value="1"/>
</dbReference>
<feature type="domain" description="HD-GYP" evidence="3">
    <location>
        <begin position="161"/>
        <end position="372"/>
    </location>
</feature>
<feature type="modified residue" description="4-aspartylphosphate" evidence="1">
    <location>
        <position position="67"/>
    </location>
</feature>
<dbReference type="KEGG" id="rhg:EXZ61_13995"/>
<accession>A0A515ERA0</accession>
<dbReference type="Pfam" id="PF00072">
    <property type="entry name" value="Response_reg"/>
    <property type="match status" value="1"/>
</dbReference>
<feature type="domain" description="Response regulatory" evidence="2">
    <location>
        <begin position="18"/>
        <end position="134"/>
    </location>
</feature>
<dbReference type="SMART" id="SM00471">
    <property type="entry name" value="HDc"/>
    <property type="match status" value="1"/>
</dbReference>
<dbReference type="GO" id="GO:0008081">
    <property type="term" value="F:phosphoric diester hydrolase activity"/>
    <property type="evidence" value="ECO:0007669"/>
    <property type="project" value="UniProtKB-ARBA"/>
</dbReference>
<dbReference type="InterPro" id="IPR052020">
    <property type="entry name" value="Cyclic_di-GMP/3'3'-cGAMP_PDE"/>
</dbReference>
<reference evidence="5" key="2">
    <citation type="journal article" date="2020" name="Int. J. Syst. Evol. Microbiol.">
        <title>Genomic insights into a novel species Rhodoferax aquaticus sp. nov., isolated from freshwater.</title>
        <authorList>
            <person name="Li T."/>
            <person name="Zhuo Y."/>
            <person name="Jin C.Z."/>
            <person name="Wu X."/>
            <person name="Ko S.R."/>
            <person name="Jin F.J."/>
            <person name="Ahn C.Y."/>
            <person name="Oh H.M."/>
            <person name="Lee H.G."/>
            <person name="Jin L."/>
        </authorList>
    </citation>
    <scope>NUCLEOTIDE SEQUENCE [LARGE SCALE GENOMIC DNA]</scope>
    <source>
        <strain evidence="5">Gr-4</strain>
    </source>
</reference>
<dbReference type="SUPFAM" id="SSF109604">
    <property type="entry name" value="HD-domain/PDEase-like"/>
    <property type="match status" value="1"/>
</dbReference>